<dbReference type="EMBL" id="JAGTIS010000002">
    <property type="protein sequence ID" value="MBT8765354.1"/>
    <property type="molecule type" value="Genomic_DNA"/>
</dbReference>
<proteinExistence type="predicted"/>
<organism evidence="2 3">
    <name type="scientific">Metapseudomonas boanensis</name>
    <dbReference type="NCBI Taxonomy" id="2822138"/>
    <lineage>
        <taxon>Bacteria</taxon>
        <taxon>Pseudomonadati</taxon>
        <taxon>Pseudomonadota</taxon>
        <taxon>Gammaproteobacteria</taxon>
        <taxon>Pseudomonadales</taxon>
        <taxon>Pseudomonadaceae</taxon>
        <taxon>Metapseudomonas</taxon>
    </lineage>
</organism>
<accession>A0ABS5XCE0</accession>
<evidence type="ECO:0000313" key="3">
    <source>
        <dbReference type="Proteomes" id="UP001519667"/>
    </source>
</evidence>
<keyword evidence="1" id="KW-0472">Membrane</keyword>
<protein>
    <submittedName>
        <fullName evidence="2">Polyribonucleotide nucleotidyltransferase</fullName>
    </submittedName>
</protein>
<feature type="transmembrane region" description="Helical" evidence="1">
    <location>
        <begin position="42"/>
        <end position="64"/>
    </location>
</feature>
<gene>
    <name evidence="2" type="ORF">J7302_04280</name>
</gene>
<name>A0ABS5XCE0_9GAMM</name>
<dbReference type="RefSeq" id="WP_215370949.1">
    <property type="nucleotide sequence ID" value="NZ_JAGTIS010000002.1"/>
</dbReference>
<evidence type="ECO:0000256" key="1">
    <source>
        <dbReference type="SAM" id="Phobius"/>
    </source>
</evidence>
<reference evidence="2 3" key="1">
    <citation type="submission" date="2021-04" db="EMBL/GenBank/DDBJ databases">
        <title>Pseudomonas boanensis sp. nov., a bacterium isolated from river water used for household purposes in Boane District, Mozambique.</title>
        <authorList>
            <person name="Nicklasson M."/>
            <person name="Martin-Rodriguez A.J."/>
            <person name="Thorell K."/>
            <person name="Neves L."/>
            <person name="Mussagy A."/>
            <person name="Rydberg H.A."/>
            <person name="Hernroth B."/>
            <person name="Svensson-Stadler L."/>
            <person name="Sjoling A."/>
        </authorList>
    </citation>
    <scope>NUCLEOTIDE SEQUENCE [LARGE SCALE GENOMIC DNA]</scope>
    <source>
        <strain evidence="2 3">DB1</strain>
    </source>
</reference>
<evidence type="ECO:0000313" key="2">
    <source>
        <dbReference type="EMBL" id="MBT8765354.1"/>
    </source>
</evidence>
<keyword evidence="1" id="KW-0812">Transmembrane</keyword>
<dbReference type="Proteomes" id="UP001519667">
    <property type="component" value="Unassembled WGS sequence"/>
</dbReference>
<keyword evidence="3" id="KW-1185">Reference proteome</keyword>
<keyword evidence="1" id="KW-1133">Transmembrane helix</keyword>
<comment type="caution">
    <text evidence="2">The sequence shown here is derived from an EMBL/GenBank/DDBJ whole genome shotgun (WGS) entry which is preliminary data.</text>
</comment>
<sequence>MRMPSRLVGGLVATALLTQLTACGTIFFPDRRGQIEGKIDPVVAALDAIGILFFVIPGLIAFAVDFATGAIYLPAGQTVQVSPELLQDAIGTDGKVDTARLKAIIEHETGRSLPLDDPRVLQRTGNLEQLATLGLRPAA</sequence>